<evidence type="ECO:0000313" key="2">
    <source>
        <dbReference type="Proteomes" id="UP000198577"/>
    </source>
</evidence>
<dbReference type="Gene3D" id="3.10.28.10">
    <property type="entry name" value="Homing endonucleases"/>
    <property type="match status" value="1"/>
</dbReference>
<accession>A0A1I5V231</accession>
<reference evidence="1 2" key="1">
    <citation type="submission" date="2016-10" db="EMBL/GenBank/DDBJ databases">
        <authorList>
            <person name="de Groot N.N."/>
        </authorList>
    </citation>
    <scope>NUCLEOTIDE SEQUENCE [LARGE SCALE GENOMIC DNA]</scope>
    <source>
        <strain evidence="1 2">DSM 20678</strain>
    </source>
</reference>
<dbReference type="SUPFAM" id="SSF55608">
    <property type="entry name" value="Homing endonucleases"/>
    <property type="match status" value="1"/>
</dbReference>
<name>A0A1I5V231_9FIRM</name>
<dbReference type="Proteomes" id="UP000198577">
    <property type="component" value="Unassembled WGS sequence"/>
</dbReference>
<evidence type="ECO:0000313" key="1">
    <source>
        <dbReference type="EMBL" id="SFQ01006.1"/>
    </source>
</evidence>
<proteinExistence type="predicted"/>
<sequence length="65" mass="7401">MTPEESTYVAGIIDGEGSIMLIRFHNNQNPAPCVSISSALIELLKWIKKLQTRYLPKFICIYCKI</sequence>
<protein>
    <recommendedName>
        <fullName evidence="3">Homing endonuclease LAGLIDADG domain-containing protein</fullName>
    </recommendedName>
</protein>
<dbReference type="InterPro" id="IPR027434">
    <property type="entry name" value="Homing_endonucl"/>
</dbReference>
<dbReference type="AlphaFoldDB" id="A0A1I5V231"/>
<evidence type="ECO:0008006" key="3">
    <source>
        <dbReference type="Google" id="ProtNLM"/>
    </source>
</evidence>
<organism evidence="1 2">
    <name type="scientific">Caldicoprobacter faecalis</name>
    <dbReference type="NCBI Taxonomy" id="937334"/>
    <lineage>
        <taxon>Bacteria</taxon>
        <taxon>Bacillati</taxon>
        <taxon>Bacillota</taxon>
        <taxon>Clostridia</taxon>
        <taxon>Caldicoprobacterales</taxon>
        <taxon>Caldicoprobacteraceae</taxon>
        <taxon>Caldicoprobacter</taxon>
    </lineage>
</organism>
<dbReference type="EMBL" id="FOXR01000009">
    <property type="protein sequence ID" value="SFQ01006.1"/>
    <property type="molecule type" value="Genomic_DNA"/>
</dbReference>
<gene>
    <name evidence="1" type="ORF">SAMN05444406_10940</name>
</gene>
<keyword evidence="2" id="KW-1185">Reference proteome</keyword>